<sequence length="123" mass="13687">MPTLMHELTSASPPTILMLLQHPQDDNTMLRPISALTTPYTSTTPPHLLCHLQSLLSHSTLNPLMPPPTHPLPSLCLHSALPTCLQCHPQTGLIINATYHPYPLQHPQDENTMLPPHLCPHHF</sequence>
<reference evidence="1" key="1">
    <citation type="submission" date="2021-03" db="EMBL/GenBank/DDBJ databases">
        <title>Draft genome sequence of rust myrtle Austropuccinia psidii MF-1, a brazilian biotype.</title>
        <authorList>
            <person name="Quecine M.C."/>
            <person name="Pachon D.M.R."/>
            <person name="Bonatelli M.L."/>
            <person name="Correr F.H."/>
            <person name="Franceschini L.M."/>
            <person name="Leite T.F."/>
            <person name="Margarido G.R.A."/>
            <person name="Almeida C.A."/>
            <person name="Ferrarezi J.A."/>
            <person name="Labate C.A."/>
        </authorList>
    </citation>
    <scope>NUCLEOTIDE SEQUENCE</scope>
    <source>
        <strain evidence="1">MF-1</strain>
    </source>
</reference>
<dbReference type="Proteomes" id="UP000765509">
    <property type="component" value="Unassembled WGS sequence"/>
</dbReference>
<comment type="caution">
    <text evidence="1">The sequence shown here is derived from an EMBL/GenBank/DDBJ whole genome shotgun (WGS) entry which is preliminary data.</text>
</comment>
<gene>
    <name evidence="1" type="ORF">O181_106563</name>
</gene>
<dbReference type="AlphaFoldDB" id="A0A9Q3JQY1"/>
<protein>
    <submittedName>
        <fullName evidence="1">Uncharacterized protein</fullName>
    </submittedName>
</protein>
<name>A0A9Q3JQY1_9BASI</name>
<evidence type="ECO:0000313" key="2">
    <source>
        <dbReference type="Proteomes" id="UP000765509"/>
    </source>
</evidence>
<accession>A0A9Q3JQY1</accession>
<dbReference type="EMBL" id="AVOT02079787">
    <property type="protein sequence ID" value="MBW0566848.1"/>
    <property type="molecule type" value="Genomic_DNA"/>
</dbReference>
<organism evidence="1 2">
    <name type="scientific">Austropuccinia psidii MF-1</name>
    <dbReference type="NCBI Taxonomy" id="1389203"/>
    <lineage>
        <taxon>Eukaryota</taxon>
        <taxon>Fungi</taxon>
        <taxon>Dikarya</taxon>
        <taxon>Basidiomycota</taxon>
        <taxon>Pucciniomycotina</taxon>
        <taxon>Pucciniomycetes</taxon>
        <taxon>Pucciniales</taxon>
        <taxon>Sphaerophragmiaceae</taxon>
        <taxon>Austropuccinia</taxon>
    </lineage>
</organism>
<evidence type="ECO:0000313" key="1">
    <source>
        <dbReference type="EMBL" id="MBW0566848.1"/>
    </source>
</evidence>
<keyword evidence="2" id="KW-1185">Reference proteome</keyword>
<proteinExistence type="predicted"/>